<reference evidence="2 3" key="1">
    <citation type="submission" date="2016-10" db="EMBL/GenBank/DDBJ databases">
        <authorList>
            <person name="de Groot N.N."/>
        </authorList>
    </citation>
    <scope>NUCLEOTIDE SEQUENCE [LARGE SCALE GENOMIC DNA]</scope>
    <source>
        <strain evidence="2 3">CGMCC 1.6114</strain>
    </source>
</reference>
<feature type="domain" description="5'-Nucleotidase C-terminal" evidence="1">
    <location>
        <begin position="80"/>
        <end position="216"/>
    </location>
</feature>
<dbReference type="GO" id="GO:0030288">
    <property type="term" value="C:outer membrane-bounded periplasmic space"/>
    <property type="evidence" value="ECO:0007669"/>
    <property type="project" value="TreeGrafter"/>
</dbReference>
<dbReference type="SUPFAM" id="SSF55816">
    <property type="entry name" value="5'-nucleotidase (syn. UDP-sugar hydrolase), C-terminal domain"/>
    <property type="match status" value="1"/>
</dbReference>
<dbReference type="PANTHER" id="PTHR11575:SF24">
    <property type="entry name" value="5'-NUCLEOTIDASE"/>
    <property type="match status" value="1"/>
</dbReference>
<evidence type="ECO:0000313" key="3">
    <source>
        <dbReference type="Proteomes" id="UP000183209"/>
    </source>
</evidence>
<organism evidence="2 3">
    <name type="scientific">Zhouia amylolytica</name>
    <dbReference type="NCBI Taxonomy" id="376730"/>
    <lineage>
        <taxon>Bacteria</taxon>
        <taxon>Pseudomonadati</taxon>
        <taxon>Bacteroidota</taxon>
        <taxon>Flavobacteriia</taxon>
        <taxon>Flavobacteriales</taxon>
        <taxon>Flavobacteriaceae</taxon>
        <taxon>Zhouia</taxon>
    </lineage>
</organism>
<dbReference type="PANTHER" id="PTHR11575">
    <property type="entry name" value="5'-NUCLEOTIDASE-RELATED"/>
    <property type="match status" value="1"/>
</dbReference>
<dbReference type="PROSITE" id="PS51257">
    <property type="entry name" value="PROKAR_LIPOPROTEIN"/>
    <property type="match status" value="1"/>
</dbReference>
<dbReference type="InterPro" id="IPR008334">
    <property type="entry name" value="5'-Nucleotdase_C"/>
</dbReference>
<dbReference type="EMBL" id="FPAG01000002">
    <property type="protein sequence ID" value="SFS57023.1"/>
    <property type="molecule type" value="Genomic_DNA"/>
</dbReference>
<dbReference type="AlphaFoldDB" id="A0A1I6QXA8"/>
<dbReference type="Gene3D" id="3.90.780.10">
    <property type="entry name" value="5'-Nucleotidase, C-terminal domain"/>
    <property type="match status" value="1"/>
</dbReference>
<name>A0A1I6QXA8_9FLAO</name>
<dbReference type="PRINTS" id="PR01607">
    <property type="entry name" value="APYRASEFAMLY"/>
</dbReference>
<dbReference type="RefSeq" id="WP_074977284.1">
    <property type="nucleotide sequence ID" value="NZ_FPAG01000002.1"/>
</dbReference>
<dbReference type="OrthoDB" id="4762412at2"/>
<dbReference type="Pfam" id="PF02872">
    <property type="entry name" value="5_nucleotid_C"/>
    <property type="match status" value="1"/>
</dbReference>
<proteinExistence type="predicted"/>
<sequence length="253" mass="28905">MQLNIKHFVIFFTLLWFSCNNQNTKITEITGRQLLINDTLKAADSIDEYLIPYKQQINKVLNQPITYNPKTLSKYEGEFNTAIGNLIADIVYEQSNPVFNKRTGKNIDFVLLNNGGIRSIISEGDVTIRTAYEVMPFENKIVVVELSGNKILEMIQHLQKPGKAQPVSRNVEIALNKDLTLNKLLINGKTVDKNKNYFVATSDYLSNGGDGMLFFKEPISTTNLDYLIRNQLIDYFKKVDTIRATIDNRFIKL</sequence>
<evidence type="ECO:0000259" key="1">
    <source>
        <dbReference type="Pfam" id="PF02872"/>
    </source>
</evidence>
<dbReference type="GO" id="GO:0009166">
    <property type="term" value="P:nucleotide catabolic process"/>
    <property type="evidence" value="ECO:0007669"/>
    <property type="project" value="InterPro"/>
</dbReference>
<gene>
    <name evidence="2" type="ORF">SAMN04487906_0954</name>
</gene>
<dbReference type="InterPro" id="IPR036907">
    <property type="entry name" value="5'-Nucleotdase_C_sf"/>
</dbReference>
<dbReference type="Proteomes" id="UP000183209">
    <property type="component" value="Unassembled WGS sequence"/>
</dbReference>
<protein>
    <submittedName>
        <fullName evidence="2">5'-nucleotidase, C-terminal domain</fullName>
    </submittedName>
</protein>
<evidence type="ECO:0000313" key="2">
    <source>
        <dbReference type="EMBL" id="SFS57023.1"/>
    </source>
</evidence>
<dbReference type="GO" id="GO:0016787">
    <property type="term" value="F:hydrolase activity"/>
    <property type="evidence" value="ECO:0007669"/>
    <property type="project" value="InterPro"/>
</dbReference>
<dbReference type="InterPro" id="IPR006179">
    <property type="entry name" value="5_nucleotidase/apyrase"/>
</dbReference>
<accession>A0A1I6QXA8</accession>